<dbReference type="EMBL" id="KC438282">
    <property type="protein sequence ID" value="AGI61760.1"/>
    <property type="molecule type" value="Genomic_DNA"/>
</dbReference>
<evidence type="ECO:0000313" key="1">
    <source>
        <dbReference type="EMBL" id="AGI61760.1"/>
    </source>
</evidence>
<name>R9R4K6_9CAUD</name>
<accession>R9R4K6</accession>
<gene>
    <name evidence="1" type="ORF">JA1_0006</name>
</gene>
<evidence type="ECO:0000313" key="2">
    <source>
        <dbReference type="Proteomes" id="UP000014320"/>
    </source>
</evidence>
<organism evidence="1 2">
    <name type="scientific">Vibrio phage JA-1</name>
    <dbReference type="NCBI Taxonomy" id="1283071"/>
    <lineage>
        <taxon>Viruses</taxon>
        <taxon>Duplodnaviria</taxon>
        <taxon>Heunggongvirae</taxon>
        <taxon>Uroviricota</taxon>
        <taxon>Caudoviricetes</taxon>
        <taxon>Schitoviridae</taxon>
        <taxon>Pacinivirus</taxon>
        <taxon>Pacinivirus VCO139</taxon>
    </lineage>
</organism>
<dbReference type="Proteomes" id="UP000014320">
    <property type="component" value="Segment"/>
</dbReference>
<sequence length="62" mass="7370">MKLIQGYNQGSFNNIGYPTPMGIFRYAEHHKDLWRSTSGRYTDYTYWLQNAVKLPRRTNEIA</sequence>
<dbReference type="GeneID" id="16194966"/>
<dbReference type="RefSeq" id="YP_008126769.1">
    <property type="nucleotide sequence ID" value="NC_021540.1"/>
</dbReference>
<proteinExistence type="predicted"/>
<protein>
    <submittedName>
        <fullName evidence="1">Uncharacterized protein</fullName>
    </submittedName>
</protein>
<dbReference type="KEGG" id="vg:16194966"/>
<reference evidence="1 2" key="1">
    <citation type="journal article" date="2013" name="Virol. J.">
        <title>Whole genome sequencing and comparative genomic analyses of two Vibrio cholerae O139 Bengal-specific Podoviruses to other N4-like phages reveal extensive genetic diversity.</title>
        <authorList>
            <person name="Fouts D.E."/>
            <person name="Klumpp J."/>
            <person name="Bishop-Lilly K.A."/>
            <person name="Rajavel M."/>
            <person name="Willner K.M."/>
            <person name="Butani A."/>
            <person name="Henry M."/>
            <person name="Biswas B."/>
            <person name="Li M."/>
            <person name="Albert M.J."/>
            <person name="Loessner M.J."/>
            <person name="Calendar R."/>
            <person name="Sozhamannan S."/>
        </authorList>
    </citation>
    <scope>NUCLEOTIDE SEQUENCE [LARGE SCALE GENOMIC DNA]</scope>
</reference>